<dbReference type="OMA" id="FAYYVFL"/>
<keyword evidence="2 5" id="KW-0812">Transmembrane</keyword>
<feature type="transmembrane region" description="Helical" evidence="5">
    <location>
        <begin position="212"/>
        <end position="235"/>
    </location>
</feature>
<feature type="compositionally biased region" description="Polar residues" evidence="7">
    <location>
        <begin position="61"/>
        <end position="74"/>
    </location>
</feature>
<evidence type="ECO:0000313" key="9">
    <source>
        <dbReference type="WBParaSite" id="nRc.2.0.1.t38635-RA"/>
    </source>
</evidence>
<evidence type="ECO:0000256" key="4">
    <source>
        <dbReference type="ARBA" id="ARBA00023136"/>
    </source>
</evidence>
<dbReference type="AlphaFoldDB" id="A0A915KIH7"/>
<protein>
    <recommendedName>
        <fullName evidence="5">Secretory carrier-associated membrane protein</fullName>
        <shortName evidence="5">Secretory carrier membrane protein</shortName>
    </recommendedName>
</protein>
<evidence type="ECO:0000256" key="3">
    <source>
        <dbReference type="ARBA" id="ARBA00022989"/>
    </source>
</evidence>
<organism evidence="8 9">
    <name type="scientific">Romanomermis culicivorax</name>
    <name type="common">Nematode worm</name>
    <dbReference type="NCBI Taxonomy" id="13658"/>
    <lineage>
        <taxon>Eukaryota</taxon>
        <taxon>Metazoa</taxon>
        <taxon>Ecdysozoa</taxon>
        <taxon>Nematoda</taxon>
        <taxon>Enoplea</taxon>
        <taxon>Dorylaimia</taxon>
        <taxon>Mermithida</taxon>
        <taxon>Mermithoidea</taxon>
        <taxon>Mermithidae</taxon>
        <taxon>Romanomermis</taxon>
    </lineage>
</organism>
<dbReference type="PANTHER" id="PTHR10687:SF2">
    <property type="entry name" value="SECRETORY CARRIER-ASSOCIATED MEMBRANE PROTEIN"/>
    <property type="match status" value="1"/>
</dbReference>
<evidence type="ECO:0000256" key="5">
    <source>
        <dbReference type="RuleBase" id="RU363122"/>
    </source>
</evidence>
<feature type="coiled-coil region" evidence="6">
    <location>
        <begin position="82"/>
        <end position="112"/>
    </location>
</feature>
<proteinExistence type="inferred from homology"/>
<evidence type="ECO:0000256" key="1">
    <source>
        <dbReference type="ARBA" id="ARBA00004141"/>
    </source>
</evidence>
<keyword evidence="8" id="KW-1185">Reference proteome</keyword>
<evidence type="ECO:0000313" key="8">
    <source>
        <dbReference type="Proteomes" id="UP000887565"/>
    </source>
</evidence>
<dbReference type="GO" id="GO:0015031">
    <property type="term" value="P:protein transport"/>
    <property type="evidence" value="ECO:0007669"/>
    <property type="project" value="InterPro"/>
</dbReference>
<keyword evidence="5" id="KW-0813">Transport</keyword>
<dbReference type="PANTHER" id="PTHR10687">
    <property type="entry name" value="SECRETORY CARRIER-ASSOCIATED MEMBRANE PROTEIN SCAMP"/>
    <property type="match status" value="1"/>
</dbReference>
<feature type="compositionally biased region" description="Polar residues" evidence="7">
    <location>
        <begin position="9"/>
        <end position="30"/>
    </location>
</feature>
<dbReference type="InterPro" id="IPR007273">
    <property type="entry name" value="SCAMP"/>
</dbReference>
<dbReference type="Pfam" id="PF04144">
    <property type="entry name" value="SCAMP"/>
    <property type="match status" value="1"/>
</dbReference>
<keyword evidence="3 5" id="KW-1133">Transmembrane helix</keyword>
<feature type="region of interest" description="Disordered" evidence="7">
    <location>
        <begin position="1"/>
        <end position="74"/>
    </location>
</feature>
<keyword evidence="4 5" id="KW-0472">Membrane</keyword>
<feature type="transmembrane region" description="Helical" evidence="5">
    <location>
        <begin position="255"/>
        <end position="271"/>
    </location>
</feature>
<accession>A0A915KIH7</accession>
<evidence type="ECO:0000256" key="6">
    <source>
        <dbReference type="SAM" id="Coils"/>
    </source>
</evidence>
<feature type="transmembrane region" description="Helical" evidence="5">
    <location>
        <begin position="180"/>
        <end position="200"/>
    </location>
</feature>
<name>A0A915KIH7_ROMCU</name>
<evidence type="ECO:0000256" key="2">
    <source>
        <dbReference type="ARBA" id="ARBA00022692"/>
    </source>
</evidence>
<evidence type="ECO:0000256" key="7">
    <source>
        <dbReference type="SAM" id="MobiDB-lite"/>
    </source>
</evidence>
<comment type="similarity">
    <text evidence="5">Belongs to the SCAMP family.</text>
</comment>
<reference evidence="9" key="1">
    <citation type="submission" date="2022-11" db="UniProtKB">
        <authorList>
            <consortium name="WormBaseParasite"/>
        </authorList>
    </citation>
    <scope>IDENTIFICATION</scope>
</reference>
<dbReference type="GO" id="GO:0055038">
    <property type="term" value="C:recycling endosome membrane"/>
    <property type="evidence" value="ECO:0007669"/>
    <property type="project" value="TreeGrafter"/>
</dbReference>
<dbReference type="GO" id="GO:0032588">
    <property type="term" value="C:trans-Golgi network membrane"/>
    <property type="evidence" value="ECO:0007669"/>
    <property type="project" value="TreeGrafter"/>
</dbReference>
<comment type="subcellular location">
    <subcellularLocation>
        <location evidence="1 5">Membrane</location>
        <topology evidence="1 5">Multi-pass membrane protein</topology>
    </subcellularLocation>
</comment>
<keyword evidence="6" id="KW-0175">Coiled coil</keyword>
<sequence length="317" mass="35320">MSAKDNPFGENSENPFADPSIQQAARTSQVPGIDDYNPFADNARKPVQQARGASNPPPTLPSTNVSQTAPATLNPTVRSLNNEELMRRQEELERKAEEIRRREEQLNRQAGNARLHNWPPLPSWIPIQPCFYQDINVEIPEQFQKLVRMAYYLWLIYAATLLVNVIGGLALLLSGGEGSIFGFSILQCAMFVPCSFVLWFRPLYKAFKNDSSFSFMVFFFVMFLQLIFVTLQALGVSEGFGTCGWFSTIGQLGKHTGAGIIMFIVSVHNLYRSTGASLAKAQQEFSRGVINNEHVQQAASQAASAAVRSQMPGQNRY</sequence>
<feature type="transmembrane region" description="Helical" evidence="5">
    <location>
        <begin position="151"/>
        <end position="174"/>
    </location>
</feature>
<dbReference type="WBParaSite" id="nRc.2.0.1.t38635-RA">
    <property type="protein sequence ID" value="nRc.2.0.1.t38635-RA"/>
    <property type="gene ID" value="nRc.2.0.1.g38635"/>
</dbReference>
<dbReference type="Proteomes" id="UP000887565">
    <property type="component" value="Unplaced"/>
</dbReference>